<dbReference type="PANTHER" id="PTHR13793:SF107">
    <property type="entry name" value="BROMODOMAIN-CONTAINING PROTEIN HOMOLOG"/>
    <property type="match status" value="1"/>
</dbReference>
<dbReference type="InterPro" id="IPR034732">
    <property type="entry name" value="EPHD"/>
</dbReference>
<evidence type="ECO:0008006" key="13">
    <source>
        <dbReference type="Google" id="ProtNLM"/>
    </source>
</evidence>
<dbReference type="Gene3D" id="3.30.40.10">
    <property type="entry name" value="Zinc/RING finger domain, C3HC4 (zinc finger)"/>
    <property type="match status" value="2"/>
</dbReference>
<name>A0A1E4T2L6_9ASCO</name>
<evidence type="ECO:0000256" key="1">
    <source>
        <dbReference type="ARBA" id="ARBA00004123"/>
    </source>
</evidence>
<dbReference type="InterPro" id="IPR019542">
    <property type="entry name" value="Enhancer_polycomb-like_N"/>
</dbReference>
<dbReference type="PROSITE" id="PS51805">
    <property type="entry name" value="EPHD"/>
    <property type="match status" value="1"/>
</dbReference>
<reference evidence="12" key="1">
    <citation type="submission" date="2016-04" db="EMBL/GenBank/DDBJ databases">
        <title>Comparative genomics of biotechnologically important yeasts.</title>
        <authorList>
            <consortium name="DOE Joint Genome Institute"/>
            <person name="Riley R."/>
            <person name="Haridas S."/>
            <person name="Wolfe K.H."/>
            <person name="Lopes M.R."/>
            <person name="Hittinger C.T."/>
            <person name="Goker M."/>
            <person name="Salamov A."/>
            <person name="Wisecaver J."/>
            <person name="Long T.M."/>
            <person name="Aerts A.L."/>
            <person name="Barry K."/>
            <person name="Choi C."/>
            <person name="Clum A."/>
            <person name="Coughlan A.Y."/>
            <person name="Deshpande S."/>
            <person name="Douglass A.P."/>
            <person name="Hanson S.J."/>
            <person name="Klenk H.-P."/>
            <person name="Labutti K."/>
            <person name="Lapidus A."/>
            <person name="Lindquist E."/>
            <person name="Lipzen A."/>
            <person name="Meier-Kolthoff J.P."/>
            <person name="Ohm R.A."/>
            <person name="Otillar R.P."/>
            <person name="Pangilinan J."/>
            <person name="Peng Y."/>
            <person name="Rokas A."/>
            <person name="Rosa C.A."/>
            <person name="Scheuner C."/>
            <person name="Sibirny A.A."/>
            <person name="Slot J.C."/>
            <person name="Stielow J.B."/>
            <person name="Sun H."/>
            <person name="Kurtzman C.P."/>
            <person name="Blackwell M."/>
            <person name="Grigoriev I.V."/>
            <person name="Jeffries T.W."/>
        </authorList>
    </citation>
    <scope>NUCLEOTIDE SEQUENCE [LARGE SCALE GENOMIC DNA]</scope>
    <source>
        <strain evidence="12">NRRL YB-2248</strain>
    </source>
</reference>
<evidence type="ECO:0000256" key="7">
    <source>
        <dbReference type="PROSITE-ProRule" id="PRU00146"/>
    </source>
</evidence>
<accession>A0A1E4T2L6</accession>
<dbReference type="GO" id="GO:0006357">
    <property type="term" value="P:regulation of transcription by RNA polymerase II"/>
    <property type="evidence" value="ECO:0007669"/>
    <property type="project" value="TreeGrafter"/>
</dbReference>
<keyword evidence="5" id="KW-0862">Zinc</keyword>
<feature type="compositionally biased region" description="Basic residues" evidence="8">
    <location>
        <begin position="751"/>
        <end position="772"/>
    </location>
</feature>
<dbReference type="InterPro" id="IPR019786">
    <property type="entry name" value="Zinc_finger_PHD-type_CS"/>
</dbReference>
<feature type="domain" description="PHD-type" evidence="10">
    <location>
        <begin position="242"/>
        <end position="359"/>
    </location>
</feature>
<keyword evidence="12" id="KW-1185">Reference proteome</keyword>
<feature type="domain" description="PHD-type" evidence="9">
    <location>
        <begin position="188"/>
        <end position="238"/>
    </location>
</feature>
<dbReference type="InterPro" id="IPR019787">
    <property type="entry name" value="Znf_PHD-finger"/>
</dbReference>
<dbReference type="SUPFAM" id="SSF57903">
    <property type="entry name" value="FYVE/PHD zinc finger"/>
    <property type="match status" value="1"/>
</dbReference>
<dbReference type="InterPro" id="IPR001965">
    <property type="entry name" value="Znf_PHD"/>
</dbReference>
<sequence length="772" mass="89619">MIIKDQLDADEFKEKQQRLDSRIFSTLRKPSFRLIPETRNGTTDQEHDDYQPPLKLHRTYIQLGYNDPRFKKTYRKLSENYIRSDSTKDGLVKNTLTYKDSFQVLYDMDEQDYLLLKSINQDRSTKGLNEISMEVFEIIMTYLEIQWYFVEKLLPPKLKNQDINDERAMVQASIYGSDDGTGAAPEEDQACAVCNRTECDSTNAIVFCDGCDIAVHQECYGVAFIPEGSWLCRRCLISRNQRKRCLFCPSTTGAFKQTDNGYWGHVICTLWINELYFANPIYMEPIEGIQSIPKSRWKLSCYICHQKIGACIQCRKSSCFSAYHATCARRSDLYMELKNGISGALQDKTTVVSYCDKHSPKSWQATHDTKSGIEKTRLYYSSKVNQQQKYQKAKILISKKQKKQLKETKNDLFKWKTSKGSPIVPKIFLDNLQLFLNTEKIKIDNQFEFIVEISKYWTLKRDRALTPLIKRPDAINFGNLTDEEIKERFGVLNAVKNDVDRLLELSEMTVERAELDLEMNENLLEEIDLFHFPMQYLLNLMISKFIPDDKKTALINAKLDHRKKEDDIHLLEVGEILNKNDNMEYESVSELLNDIQNLETFILNNCDKHFIIYKHFKHYWKKVKKSGFDDILKIEEKILNGEIKDVYELFNVDGLDITLLNESDFDEKINDDDIEGGSNVEEERDESTYTKDGVQNSNVMDVDDGKATTIEPTVEDHDEEEEGAVADTVIDPTFEKENGEATDGPVEVVKKRGRGAIKGQKRKRKRSARWKL</sequence>
<dbReference type="PROSITE" id="PS01359">
    <property type="entry name" value="ZF_PHD_1"/>
    <property type="match status" value="1"/>
</dbReference>
<dbReference type="FunFam" id="3.30.40.10:FF:000007">
    <property type="entry name" value="Bromodomain containing 1, isoform CRA_b"/>
    <property type="match status" value="1"/>
</dbReference>
<dbReference type="InterPro" id="IPR013083">
    <property type="entry name" value="Znf_RING/FYVE/PHD"/>
</dbReference>
<protein>
    <recommendedName>
        <fullName evidence="13">PHD-type domain-containing protein</fullName>
    </recommendedName>
</protein>
<keyword evidence="3" id="KW-0677">Repeat</keyword>
<evidence type="ECO:0000313" key="12">
    <source>
        <dbReference type="Proteomes" id="UP000094801"/>
    </source>
</evidence>
<organism evidence="11 12">
    <name type="scientific">[Candida] arabinofermentans NRRL YB-2248</name>
    <dbReference type="NCBI Taxonomy" id="983967"/>
    <lineage>
        <taxon>Eukaryota</taxon>
        <taxon>Fungi</taxon>
        <taxon>Dikarya</taxon>
        <taxon>Ascomycota</taxon>
        <taxon>Saccharomycotina</taxon>
        <taxon>Pichiomycetes</taxon>
        <taxon>Pichiales</taxon>
        <taxon>Pichiaceae</taxon>
        <taxon>Ogataea</taxon>
        <taxon>Ogataea/Candida clade</taxon>
    </lineage>
</organism>
<evidence type="ECO:0000256" key="6">
    <source>
        <dbReference type="ARBA" id="ARBA00023242"/>
    </source>
</evidence>
<evidence type="ECO:0000256" key="8">
    <source>
        <dbReference type="SAM" id="MobiDB-lite"/>
    </source>
</evidence>
<evidence type="ECO:0000259" key="10">
    <source>
        <dbReference type="PROSITE" id="PS51805"/>
    </source>
</evidence>
<dbReference type="PROSITE" id="PS50016">
    <property type="entry name" value="ZF_PHD_2"/>
    <property type="match status" value="1"/>
</dbReference>
<feature type="region of interest" description="Disordered" evidence="8">
    <location>
        <begin position="670"/>
        <end position="701"/>
    </location>
</feature>
<feature type="region of interest" description="Disordered" evidence="8">
    <location>
        <begin position="735"/>
        <end position="772"/>
    </location>
</feature>
<evidence type="ECO:0000313" key="11">
    <source>
        <dbReference type="EMBL" id="ODV85996.1"/>
    </source>
</evidence>
<dbReference type="SMART" id="SM00249">
    <property type="entry name" value="PHD"/>
    <property type="match status" value="2"/>
</dbReference>
<dbReference type="Pfam" id="PF13832">
    <property type="entry name" value="zf-HC5HC2H_2"/>
    <property type="match status" value="1"/>
</dbReference>
<evidence type="ECO:0000256" key="3">
    <source>
        <dbReference type="ARBA" id="ARBA00022737"/>
    </source>
</evidence>
<evidence type="ECO:0000256" key="4">
    <source>
        <dbReference type="ARBA" id="ARBA00022771"/>
    </source>
</evidence>
<dbReference type="InterPro" id="IPR011011">
    <property type="entry name" value="Znf_FYVE_PHD"/>
</dbReference>
<gene>
    <name evidence="11" type="ORF">CANARDRAFT_220750</name>
</gene>
<keyword evidence="2" id="KW-0479">Metal-binding</keyword>
<keyword evidence="4 7" id="KW-0863">Zinc-finger</keyword>
<dbReference type="Pfam" id="PF13831">
    <property type="entry name" value="PHD_2"/>
    <property type="match status" value="1"/>
</dbReference>
<dbReference type="Pfam" id="PF10513">
    <property type="entry name" value="EPL1"/>
    <property type="match status" value="1"/>
</dbReference>
<dbReference type="GO" id="GO:0008270">
    <property type="term" value="F:zinc ion binding"/>
    <property type="evidence" value="ECO:0007669"/>
    <property type="project" value="UniProtKB-KW"/>
</dbReference>
<dbReference type="AlphaFoldDB" id="A0A1E4T2L6"/>
<keyword evidence="6" id="KW-0539">Nucleus</keyword>
<comment type="subcellular location">
    <subcellularLocation>
        <location evidence="1">Nucleus</location>
    </subcellularLocation>
</comment>
<dbReference type="Proteomes" id="UP000094801">
    <property type="component" value="Unassembled WGS sequence"/>
</dbReference>
<proteinExistence type="predicted"/>
<feature type="compositionally biased region" description="Acidic residues" evidence="8">
    <location>
        <begin position="670"/>
        <end position="685"/>
    </location>
</feature>
<evidence type="ECO:0000259" key="9">
    <source>
        <dbReference type="PROSITE" id="PS50016"/>
    </source>
</evidence>
<evidence type="ECO:0000256" key="2">
    <source>
        <dbReference type="ARBA" id="ARBA00022723"/>
    </source>
</evidence>
<dbReference type="STRING" id="983967.A0A1E4T2L6"/>
<dbReference type="PANTHER" id="PTHR13793">
    <property type="entry name" value="PHD FINGER PROTEINS"/>
    <property type="match status" value="1"/>
</dbReference>
<dbReference type="CDD" id="cd15492">
    <property type="entry name" value="PHD_BRPF_JADE_like"/>
    <property type="match status" value="1"/>
</dbReference>
<dbReference type="InterPro" id="IPR050701">
    <property type="entry name" value="Histone_Mod_Regulator"/>
</dbReference>
<evidence type="ECO:0000256" key="5">
    <source>
        <dbReference type="ARBA" id="ARBA00022833"/>
    </source>
</evidence>
<dbReference type="OrthoDB" id="20839at2759"/>
<dbReference type="GO" id="GO:0005634">
    <property type="term" value="C:nucleus"/>
    <property type="evidence" value="ECO:0007669"/>
    <property type="project" value="UniProtKB-SubCell"/>
</dbReference>
<dbReference type="EMBL" id="KV453851">
    <property type="protein sequence ID" value="ODV85996.1"/>
    <property type="molecule type" value="Genomic_DNA"/>
</dbReference>